<dbReference type="Proteomes" id="UP000235116">
    <property type="component" value="Chromosome"/>
</dbReference>
<dbReference type="KEGG" id="kak:Kalk_19695"/>
<name>A0A2K9LUJ9_9GAMM</name>
<reference evidence="3" key="1">
    <citation type="submission" date="2017-08" db="EMBL/GenBank/DDBJ databases">
        <title>Direct submision.</title>
        <authorList>
            <person name="Kim S.-J."/>
            <person name="Rhee S.-K."/>
        </authorList>
    </citation>
    <scope>NUCLEOTIDE SEQUENCE [LARGE SCALE GENOMIC DNA]</scope>
    <source>
        <strain evidence="3">GI5</strain>
    </source>
</reference>
<sequence>MTKIVNLLSVAPLLRALMFRALTLAALMLSSALTIGAEVTDLYKASVAVPDRSVAARDSAVAEGLSRVLVRVSGNSSIVLQDSVKSALTDAGRYVVQFGYHSKETLSPEDGAMIKTVFLNVSFDDVAVNQFLRREGFPIWATSRPNILFWGAVSGVGGRQLVGGQQQIALQQALEQQAKRRGLPLVLPKYDDQDLAQVRAGDIWGMFVDPIVSASARYDANVVVIAKVLETPDSVRVSAALSIQEQQQWWEVAAETLDQAVVMLIDQLGDRVGERFAVQASLAVGEQVILDVSGVEELKDYARLGEYLDGLLAIRGWYLSQAQGSHHQYTIILESDLDALEQGLRLDRKLVPQPVKLVVPLGEGSTDAAESTSTSTIPVTEGPAEASTNGPQVPARPVLYYRWNG</sequence>
<evidence type="ECO:0000313" key="2">
    <source>
        <dbReference type="EMBL" id="AUM14514.1"/>
    </source>
</evidence>
<organism evidence="2 3">
    <name type="scientific">Ketobacter alkanivorans</name>
    <dbReference type="NCBI Taxonomy" id="1917421"/>
    <lineage>
        <taxon>Bacteria</taxon>
        <taxon>Pseudomonadati</taxon>
        <taxon>Pseudomonadota</taxon>
        <taxon>Gammaproteobacteria</taxon>
        <taxon>Pseudomonadales</taxon>
        <taxon>Ketobacteraceae</taxon>
        <taxon>Ketobacter</taxon>
    </lineage>
</organism>
<keyword evidence="3" id="KW-1185">Reference proteome</keyword>
<accession>A0A2K9LUJ9</accession>
<dbReference type="EMBL" id="CP022684">
    <property type="protein sequence ID" value="AUM14514.1"/>
    <property type="molecule type" value="Genomic_DNA"/>
</dbReference>
<protein>
    <recommendedName>
        <fullName evidence="4">DUF2066 domain-containing protein</fullName>
    </recommendedName>
</protein>
<feature type="compositionally biased region" description="Low complexity" evidence="1">
    <location>
        <begin position="362"/>
        <end position="376"/>
    </location>
</feature>
<evidence type="ECO:0000256" key="1">
    <source>
        <dbReference type="SAM" id="MobiDB-lite"/>
    </source>
</evidence>
<dbReference type="RefSeq" id="WP_101895887.1">
    <property type="nucleotide sequence ID" value="NZ_CP022684.1"/>
</dbReference>
<dbReference type="Pfam" id="PF09839">
    <property type="entry name" value="DUF2066"/>
    <property type="match status" value="1"/>
</dbReference>
<dbReference type="InterPro" id="IPR018642">
    <property type="entry name" value="DUF2066"/>
</dbReference>
<dbReference type="OrthoDB" id="6195299at2"/>
<gene>
    <name evidence="2" type="ORF">Kalk_19695</name>
</gene>
<feature type="region of interest" description="Disordered" evidence="1">
    <location>
        <begin position="362"/>
        <end position="391"/>
    </location>
</feature>
<evidence type="ECO:0000313" key="3">
    <source>
        <dbReference type="Proteomes" id="UP000235116"/>
    </source>
</evidence>
<proteinExistence type="predicted"/>
<dbReference type="AlphaFoldDB" id="A0A2K9LUJ9"/>
<evidence type="ECO:0008006" key="4">
    <source>
        <dbReference type="Google" id="ProtNLM"/>
    </source>
</evidence>